<reference evidence="1 2" key="1">
    <citation type="submission" date="2015-05" db="EMBL/GenBank/DDBJ databases">
        <title>Evolution of Trichinella species and genotypes.</title>
        <authorList>
            <person name="Korhonen P.K."/>
            <person name="Edoardo P."/>
            <person name="Giuseppe L.R."/>
            <person name="Gasser R.B."/>
        </authorList>
    </citation>
    <scope>NUCLEOTIDE SEQUENCE [LARGE SCALE GENOMIC DNA]</scope>
    <source>
        <strain evidence="1">ISS10</strain>
    </source>
</reference>
<dbReference type="OrthoDB" id="5920467at2759"/>
<protein>
    <submittedName>
        <fullName evidence="1">Uncharacterized protein</fullName>
    </submittedName>
</protein>
<evidence type="ECO:0000313" key="2">
    <source>
        <dbReference type="Proteomes" id="UP000054721"/>
    </source>
</evidence>
<accession>A0A0V1L1R7</accession>
<evidence type="ECO:0000313" key="1">
    <source>
        <dbReference type="EMBL" id="KRZ53361.1"/>
    </source>
</evidence>
<proteinExistence type="predicted"/>
<sequence>MIKKRKQEKLNDQFNGKIYNTEFECTNVQYKCYAGLLCSIQGFMLNDIFEEAQQFRTRRWQVPTLGGSMLATLAGAECGRRVVVCAGWNVTIVWSNFEYPASCITLLLLDGVFPGGRTDFFPSPFSPA</sequence>
<gene>
    <name evidence="1" type="ORF">T02_1372</name>
</gene>
<organism evidence="1 2">
    <name type="scientific">Trichinella nativa</name>
    <dbReference type="NCBI Taxonomy" id="6335"/>
    <lineage>
        <taxon>Eukaryota</taxon>
        <taxon>Metazoa</taxon>
        <taxon>Ecdysozoa</taxon>
        <taxon>Nematoda</taxon>
        <taxon>Enoplea</taxon>
        <taxon>Dorylaimia</taxon>
        <taxon>Trichinellida</taxon>
        <taxon>Trichinellidae</taxon>
        <taxon>Trichinella</taxon>
    </lineage>
</organism>
<name>A0A0V1L1R7_9BILA</name>
<comment type="caution">
    <text evidence="1">The sequence shown here is derived from an EMBL/GenBank/DDBJ whole genome shotgun (WGS) entry which is preliminary data.</text>
</comment>
<dbReference type="Proteomes" id="UP000054721">
    <property type="component" value="Unassembled WGS sequence"/>
</dbReference>
<keyword evidence="2" id="KW-1185">Reference proteome</keyword>
<dbReference type="EMBL" id="JYDW01000166">
    <property type="protein sequence ID" value="KRZ53361.1"/>
    <property type="molecule type" value="Genomic_DNA"/>
</dbReference>
<dbReference type="AlphaFoldDB" id="A0A0V1L1R7"/>